<keyword evidence="1" id="KW-0378">Hydrolase</keyword>
<comment type="caution">
    <text evidence="1">The sequence shown here is derived from an EMBL/GenBank/DDBJ whole genome shotgun (WGS) entry which is preliminary data.</text>
</comment>
<dbReference type="CDD" id="cd01745">
    <property type="entry name" value="GATase1_2"/>
    <property type="match status" value="1"/>
</dbReference>
<dbReference type="InterPro" id="IPR044668">
    <property type="entry name" value="PuuD-like"/>
</dbReference>
<dbReference type="PANTHER" id="PTHR43235:SF1">
    <property type="entry name" value="GLUTAMINE AMIDOTRANSFERASE PB2B2.05-RELATED"/>
    <property type="match status" value="1"/>
</dbReference>
<dbReference type="GO" id="GO:0016787">
    <property type="term" value="F:hydrolase activity"/>
    <property type="evidence" value="ECO:0007669"/>
    <property type="project" value="UniProtKB-KW"/>
</dbReference>
<dbReference type="Proteomes" id="UP001596116">
    <property type="component" value="Unassembled WGS sequence"/>
</dbReference>
<accession>A0ABW1KWI6</accession>
<evidence type="ECO:0000313" key="2">
    <source>
        <dbReference type="Proteomes" id="UP001596116"/>
    </source>
</evidence>
<dbReference type="EMBL" id="JBHPON010000001">
    <property type="protein sequence ID" value="MFC6035700.1"/>
    <property type="molecule type" value="Genomic_DNA"/>
</dbReference>
<gene>
    <name evidence="1" type="ORF">ACFMB1_09115</name>
</gene>
<dbReference type="PROSITE" id="PS51273">
    <property type="entry name" value="GATASE_TYPE_1"/>
    <property type="match status" value="1"/>
</dbReference>
<reference evidence="1 2" key="1">
    <citation type="submission" date="2024-09" db="EMBL/GenBank/DDBJ databases">
        <authorList>
            <person name="Zhang Z.-H."/>
        </authorList>
    </citation>
    <scope>NUCLEOTIDE SEQUENCE [LARGE SCALE GENOMIC DNA]</scope>
    <source>
        <strain evidence="1 2">HHTR114</strain>
    </source>
</reference>
<dbReference type="Pfam" id="PF07722">
    <property type="entry name" value="Peptidase_C26"/>
    <property type="match status" value="1"/>
</dbReference>
<protein>
    <submittedName>
        <fullName evidence="1">Gamma-glutamyl-gamma-aminobutyrate hydrolase family protein</fullName>
    </submittedName>
</protein>
<dbReference type="Gene3D" id="3.40.50.880">
    <property type="match status" value="1"/>
</dbReference>
<keyword evidence="2" id="KW-1185">Reference proteome</keyword>
<proteinExistence type="predicted"/>
<organism evidence="1 2">
    <name type="scientific">Hyphococcus aureus</name>
    <dbReference type="NCBI Taxonomy" id="2666033"/>
    <lineage>
        <taxon>Bacteria</taxon>
        <taxon>Pseudomonadati</taxon>
        <taxon>Pseudomonadota</taxon>
        <taxon>Alphaproteobacteria</taxon>
        <taxon>Parvularculales</taxon>
        <taxon>Parvularculaceae</taxon>
        <taxon>Hyphococcus</taxon>
    </lineage>
</organism>
<dbReference type="RefSeq" id="WP_379878798.1">
    <property type="nucleotide sequence ID" value="NZ_JBHPON010000001.1"/>
</dbReference>
<dbReference type="InterPro" id="IPR029062">
    <property type="entry name" value="Class_I_gatase-like"/>
</dbReference>
<evidence type="ECO:0000313" key="1">
    <source>
        <dbReference type="EMBL" id="MFC6035700.1"/>
    </source>
</evidence>
<sequence length="258" mass="27947">MTGEKPVIGVTKPSQGDNGAYALVALGVSLVGGRPVAITTESTEPDVAIDGIILGGGQDVFPMLFDDTPKQGYVYDRGRDDMEIMLAKTALKQDLPILAICRGAQLLNVAYGGSLHLDMTKAYEDAQYPDSFLAKAFYRKTITTSAGSLIQKALGAPTILVNSLHKQAVKELGQGLKVTAREKNGIVQAIEDPEKRFVLGVQFHPEFMLHRRKFRRIFEMLIEAAKTSKALTPLQIKAMSEEATAGKEAEEGARRKAG</sequence>
<name>A0ABW1KWI6_9PROT</name>
<dbReference type="PANTHER" id="PTHR43235">
    <property type="entry name" value="GLUTAMINE AMIDOTRANSFERASE PB2B2.05-RELATED"/>
    <property type="match status" value="1"/>
</dbReference>
<dbReference type="SUPFAM" id="SSF52317">
    <property type="entry name" value="Class I glutamine amidotransferase-like"/>
    <property type="match status" value="1"/>
</dbReference>
<dbReference type="InterPro" id="IPR011697">
    <property type="entry name" value="Peptidase_C26"/>
</dbReference>